<feature type="compositionally biased region" description="Low complexity" evidence="1">
    <location>
        <begin position="24"/>
        <end position="37"/>
    </location>
</feature>
<feature type="compositionally biased region" description="Basic and acidic residues" evidence="1">
    <location>
        <begin position="1"/>
        <end position="12"/>
    </location>
</feature>
<feature type="region of interest" description="Disordered" evidence="1">
    <location>
        <begin position="1"/>
        <end position="106"/>
    </location>
</feature>
<organism evidence="3 4">
    <name type="scientific">Marihabitans asiaticum</name>
    <dbReference type="NCBI Taxonomy" id="415218"/>
    <lineage>
        <taxon>Bacteria</taxon>
        <taxon>Bacillati</taxon>
        <taxon>Actinomycetota</taxon>
        <taxon>Actinomycetes</taxon>
        <taxon>Micrococcales</taxon>
        <taxon>Intrasporangiaceae</taxon>
        <taxon>Marihabitans</taxon>
    </lineage>
</organism>
<evidence type="ECO:0008006" key="5">
    <source>
        <dbReference type="Google" id="ProtNLM"/>
    </source>
</evidence>
<dbReference type="Proteomes" id="UP000315628">
    <property type="component" value="Unassembled WGS sequence"/>
</dbReference>
<accession>A0A560WHD8</accession>
<proteinExistence type="predicted"/>
<feature type="transmembrane region" description="Helical" evidence="2">
    <location>
        <begin position="163"/>
        <end position="186"/>
    </location>
</feature>
<comment type="caution">
    <text evidence="3">The sequence shown here is derived from an EMBL/GenBank/DDBJ whole genome shotgun (WGS) entry which is preliminary data.</text>
</comment>
<reference evidence="3 4" key="1">
    <citation type="submission" date="2019-06" db="EMBL/GenBank/DDBJ databases">
        <title>Sequencing the genomes of 1000 actinobacteria strains.</title>
        <authorList>
            <person name="Klenk H.-P."/>
        </authorList>
    </citation>
    <scope>NUCLEOTIDE SEQUENCE [LARGE SCALE GENOMIC DNA]</scope>
    <source>
        <strain evidence="3 4">DSM 18935</strain>
    </source>
</reference>
<feature type="compositionally biased region" description="Polar residues" evidence="1">
    <location>
        <begin position="87"/>
        <end position="101"/>
    </location>
</feature>
<keyword evidence="2" id="KW-0812">Transmembrane</keyword>
<dbReference type="AlphaFoldDB" id="A0A560WHD8"/>
<keyword evidence="2" id="KW-0472">Membrane</keyword>
<keyword evidence="4" id="KW-1185">Reference proteome</keyword>
<evidence type="ECO:0000313" key="4">
    <source>
        <dbReference type="Proteomes" id="UP000315628"/>
    </source>
</evidence>
<sequence>MSEDQDQPKGEQPDPSEGHGSTDPTQQWQQPPTQAQPYDYSQGTYNPHGVGGQPPYGQQPGYDQPGYGQQGYDQSGYGQQPYPAASGYQQPGGQYPATNPYAQPRPAGSSDANVSAIILTVLSGLATVSCYCTLIGIAPLIFGILGIVKQGTDPAGAAKMTKIGWIVFAVLTVLAIIAAIVFFIWVGQQESGSSYDGGYETYSFTL</sequence>
<keyword evidence="2" id="KW-1133">Transmembrane helix</keyword>
<name>A0A560WHD8_9MICO</name>
<evidence type="ECO:0000313" key="3">
    <source>
        <dbReference type="EMBL" id="TWD17072.1"/>
    </source>
</evidence>
<feature type="transmembrane region" description="Helical" evidence="2">
    <location>
        <begin position="116"/>
        <end position="142"/>
    </location>
</feature>
<feature type="compositionally biased region" description="Low complexity" evidence="1">
    <location>
        <begin position="55"/>
        <end position="83"/>
    </location>
</feature>
<dbReference type="EMBL" id="VIUW01000001">
    <property type="protein sequence ID" value="TWD17072.1"/>
    <property type="molecule type" value="Genomic_DNA"/>
</dbReference>
<protein>
    <recommendedName>
        <fullName evidence="5">DUF4190 domain-containing protein</fullName>
    </recommendedName>
</protein>
<gene>
    <name evidence="3" type="ORF">FB557_0630</name>
</gene>
<dbReference type="RefSeq" id="WP_144855471.1">
    <property type="nucleotide sequence ID" value="NZ_BAAAYT010000002.1"/>
</dbReference>
<dbReference type="OrthoDB" id="4872348at2"/>
<evidence type="ECO:0000256" key="2">
    <source>
        <dbReference type="SAM" id="Phobius"/>
    </source>
</evidence>
<evidence type="ECO:0000256" key="1">
    <source>
        <dbReference type="SAM" id="MobiDB-lite"/>
    </source>
</evidence>